<keyword evidence="3" id="KW-1185">Reference proteome</keyword>
<evidence type="ECO:0000313" key="3">
    <source>
        <dbReference type="Proteomes" id="UP000625316"/>
    </source>
</evidence>
<proteinExistence type="predicted"/>
<keyword evidence="1" id="KW-1133">Transmembrane helix</keyword>
<sequence>MRRQIMQVQAVEHNVPATLIDSSGVITLGGFIIVFQLALIIILARRQSQQRSTKAHLIHLERSWQLKPSHNPHYN</sequence>
<accession>A0A928VR88</accession>
<dbReference type="RefSeq" id="WP_264325469.1">
    <property type="nucleotide sequence ID" value="NZ_JADEXQ010000040.1"/>
</dbReference>
<evidence type="ECO:0000313" key="2">
    <source>
        <dbReference type="EMBL" id="MBE9030639.1"/>
    </source>
</evidence>
<protein>
    <submittedName>
        <fullName evidence="2">Uncharacterized protein</fullName>
    </submittedName>
</protein>
<gene>
    <name evidence="2" type="ORF">IQ266_12945</name>
</gene>
<comment type="caution">
    <text evidence="2">The sequence shown here is derived from an EMBL/GenBank/DDBJ whole genome shotgun (WGS) entry which is preliminary data.</text>
</comment>
<keyword evidence="1" id="KW-0812">Transmembrane</keyword>
<reference evidence="2" key="1">
    <citation type="submission" date="2020-10" db="EMBL/GenBank/DDBJ databases">
        <authorList>
            <person name="Castelo-Branco R."/>
            <person name="Eusebio N."/>
            <person name="Adriana R."/>
            <person name="Vieira A."/>
            <person name="Brugerolle De Fraissinette N."/>
            <person name="Rezende De Castro R."/>
            <person name="Schneider M.P."/>
            <person name="Vasconcelos V."/>
            <person name="Leao P.N."/>
        </authorList>
    </citation>
    <scope>NUCLEOTIDE SEQUENCE</scope>
    <source>
        <strain evidence="2">LEGE 11480</strain>
    </source>
</reference>
<dbReference type="AlphaFoldDB" id="A0A928VR88"/>
<feature type="transmembrane region" description="Helical" evidence="1">
    <location>
        <begin position="25"/>
        <end position="44"/>
    </location>
</feature>
<name>A0A928VR88_9CYAN</name>
<keyword evidence="1" id="KW-0472">Membrane</keyword>
<dbReference type="EMBL" id="JADEXQ010000040">
    <property type="protein sequence ID" value="MBE9030639.1"/>
    <property type="molecule type" value="Genomic_DNA"/>
</dbReference>
<organism evidence="2 3">
    <name type="scientific">Romeriopsis navalis LEGE 11480</name>
    <dbReference type="NCBI Taxonomy" id="2777977"/>
    <lineage>
        <taxon>Bacteria</taxon>
        <taxon>Bacillati</taxon>
        <taxon>Cyanobacteriota</taxon>
        <taxon>Cyanophyceae</taxon>
        <taxon>Leptolyngbyales</taxon>
        <taxon>Leptolyngbyaceae</taxon>
        <taxon>Romeriopsis</taxon>
        <taxon>Romeriopsis navalis</taxon>
    </lineage>
</organism>
<evidence type="ECO:0000256" key="1">
    <source>
        <dbReference type="SAM" id="Phobius"/>
    </source>
</evidence>
<dbReference type="Proteomes" id="UP000625316">
    <property type="component" value="Unassembled WGS sequence"/>
</dbReference>